<dbReference type="Proteomes" id="UP000241421">
    <property type="component" value="Unassembled WGS sequence"/>
</dbReference>
<evidence type="ECO:0000256" key="7">
    <source>
        <dbReference type="ARBA" id="ARBA00022989"/>
    </source>
</evidence>
<evidence type="ECO:0000256" key="10">
    <source>
        <dbReference type="ARBA" id="ARBA00023186"/>
    </source>
</evidence>
<keyword evidence="6" id="KW-0442">Lipid degradation</keyword>
<proteinExistence type="inferred from homology"/>
<dbReference type="Pfam" id="PF03280">
    <property type="entry name" value="Lipase_chap"/>
    <property type="match status" value="1"/>
</dbReference>
<feature type="signal peptide" evidence="14">
    <location>
        <begin position="1"/>
        <end position="31"/>
    </location>
</feature>
<keyword evidence="16" id="KW-1185">Reference proteome</keyword>
<evidence type="ECO:0000256" key="3">
    <source>
        <dbReference type="ARBA" id="ARBA00022475"/>
    </source>
</evidence>
<dbReference type="RefSeq" id="WP_109246568.1">
    <property type="nucleotide sequence ID" value="NZ_PXWF02000139.1"/>
</dbReference>
<dbReference type="InterPro" id="IPR004961">
    <property type="entry name" value="Lipase_chaperone"/>
</dbReference>
<evidence type="ECO:0000256" key="9">
    <source>
        <dbReference type="ARBA" id="ARBA00023136"/>
    </source>
</evidence>
<keyword evidence="9" id="KW-0472">Membrane</keyword>
<evidence type="ECO:0000256" key="14">
    <source>
        <dbReference type="SAM" id="SignalP"/>
    </source>
</evidence>
<evidence type="ECO:0000256" key="2">
    <source>
        <dbReference type="ARBA" id="ARBA00010358"/>
    </source>
</evidence>
<dbReference type="GO" id="GO:0016042">
    <property type="term" value="P:lipid catabolic process"/>
    <property type="evidence" value="ECO:0007669"/>
    <property type="project" value="UniProtKB-KW"/>
</dbReference>
<evidence type="ECO:0000256" key="8">
    <source>
        <dbReference type="ARBA" id="ARBA00023098"/>
    </source>
</evidence>
<evidence type="ECO:0000256" key="13">
    <source>
        <dbReference type="SAM" id="MobiDB-lite"/>
    </source>
</evidence>
<evidence type="ECO:0000256" key="5">
    <source>
        <dbReference type="ARBA" id="ARBA00022692"/>
    </source>
</evidence>
<comment type="caution">
    <text evidence="15">The sequence shown here is derived from an EMBL/GenBank/DDBJ whole genome shotgun (WGS) entry which is preliminary data.</text>
</comment>
<comment type="subcellular location">
    <subcellularLocation>
        <location evidence="1">Cell inner membrane</location>
        <topology evidence="1">Single-pass membrane protein</topology>
        <orientation evidence="1">Periplasmic side</orientation>
    </subcellularLocation>
</comment>
<dbReference type="GO" id="GO:0005886">
    <property type="term" value="C:plasma membrane"/>
    <property type="evidence" value="ECO:0007669"/>
    <property type="project" value="UniProtKB-SubCell"/>
</dbReference>
<keyword evidence="8" id="KW-0443">Lipid metabolism</keyword>
<protein>
    <recommendedName>
        <fullName evidence="11">Lipase helper protein</fullName>
    </recommendedName>
    <alternativeName>
        <fullName evidence="12">Lipase modulator</fullName>
    </alternativeName>
</protein>
<keyword evidence="3" id="KW-1003">Cell membrane</keyword>
<evidence type="ECO:0000256" key="1">
    <source>
        <dbReference type="ARBA" id="ARBA00004383"/>
    </source>
</evidence>
<comment type="similarity">
    <text evidence="2">Belongs to the lipase chaperone family.</text>
</comment>
<feature type="compositionally biased region" description="Low complexity" evidence="13">
    <location>
        <begin position="28"/>
        <end position="50"/>
    </location>
</feature>
<reference evidence="15 16" key="1">
    <citation type="submission" date="2018-04" db="EMBL/GenBank/DDBJ databases">
        <title>Massilia violaceinigra sp. nov., a novel purple-pigmented bacterium isolated from Tianshan glacier, Xinjiang, China.</title>
        <authorList>
            <person name="Wang H."/>
        </authorList>
    </citation>
    <scope>NUCLEOTIDE SEQUENCE [LARGE SCALE GENOMIC DNA]</scope>
    <source>
        <strain evidence="15 16">B448-2</strain>
    </source>
</reference>
<evidence type="ECO:0000256" key="12">
    <source>
        <dbReference type="ARBA" id="ARBA00031542"/>
    </source>
</evidence>
<keyword evidence="4" id="KW-0997">Cell inner membrane</keyword>
<dbReference type="GO" id="GO:0006457">
    <property type="term" value="P:protein folding"/>
    <property type="evidence" value="ECO:0007669"/>
    <property type="project" value="InterPro"/>
</dbReference>
<evidence type="ECO:0000313" key="16">
    <source>
        <dbReference type="Proteomes" id="UP000241421"/>
    </source>
</evidence>
<name>A0A2U2HMU7_9BURK</name>
<gene>
    <name evidence="15" type="ORF">C7C56_009865</name>
</gene>
<dbReference type="AlphaFoldDB" id="A0A2U2HMU7"/>
<dbReference type="EMBL" id="PXWF02000139">
    <property type="protein sequence ID" value="PWF48772.1"/>
    <property type="molecule type" value="Genomic_DNA"/>
</dbReference>
<sequence>MKLASGYAIAFLLLVAAALTALGGGADPAGASPPRAQAEPPAAGARAAGAATTTTTTAAAAAAAAPLAPKPAAAASLFSVESGVGALRAGGAGEDAVYRLRAAALPARTIAMLTEREQAESAWAQRLLAYRAARAAIAASDTAQLRRLREASFSAAEQSLLDAAEPAAPQLLSH</sequence>
<dbReference type="GO" id="GO:0051082">
    <property type="term" value="F:unfolded protein binding"/>
    <property type="evidence" value="ECO:0007669"/>
    <property type="project" value="InterPro"/>
</dbReference>
<keyword evidence="14" id="KW-0732">Signal</keyword>
<evidence type="ECO:0000256" key="6">
    <source>
        <dbReference type="ARBA" id="ARBA00022963"/>
    </source>
</evidence>
<dbReference type="SUPFAM" id="SSF158855">
    <property type="entry name" value="Lipase chaperone-like"/>
    <property type="match status" value="1"/>
</dbReference>
<evidence type="ECO:0000256" key="11">
    <source>
        <dbReference type="ARBA" id="ARBA00030948"/>
    </source>
</evidence>
<feature type="chain" id="PRO_5015408376" description="Lipase helper protein" evidence="14">
    <location>
        <begin position="32"/>
        <end position="174"/>
    </location>
</feature>
<evidence type="ECO:0000313" key="15">
    <source>
        <dbReference type="EMBL" id="PWF48772.1"/>
    </source>
</evidence>
<accession>A0A2U2HMU7</accession>
<keyword evidence="5" id="KW-0812">Transmembrane</keyword>
<feature type="region of interest" description="Disordered" evidence="13">
    <location>
        <begin position="26"/>
        <end position="50"/>
    </location>
</feature>
<organism evidence="15 16">
    <name type="scientific">Massilia glaciei</name>
    <dbReference type="NCBI Taxonomy" id="1524097"/>
    <lineage>
        <taxon>Bacteria</taxon>
        <taxon>Pseudomonadati</taxon>
        <taxon>Pseudomonadota</taxon>
        <taxon>Betaproteobacteria</taxon>
        <taxon>Burkholderiales</taxon>
        <taxon>Oxalobacteraceae</taxon>
        <taxon>Telluria group</taxon>
        <taxon>Massilia</taxon>
    </lineage>
</organism>
<evidence type="ECO:0000256" key="4">
    <source>
        <dbReference type="ARBA" id="ARBA00022519"/>
    </source>
</evidence>
<keyword evidence="10" id="KW-0143">Chaperone</keyword>
<keyword evidence="7" id="KW-1133">Transmembrane helix</keyword>